<evidence type="ECO:0000259" key="6">
    <source>
        <dbReference type="Pfam" id="PF02465"/>
    </source>
</evidence>
<dbReference type="Pfam" id="PF07195">
    <property type="entry name" value="FliD_C"/>
    <property type="match status" value="1"/>
</dbReference>
<feature type="domain" description="Flagellar hook-associated protein 2 N-terminal" evidence="6">
    <location>
        <begin position="10"/>
        <end position="105"/>
    </location>
</feature>
<accession>A0A4R2FAP4</accession>
<evidence type="ECO:0000256" key="5">
    <source>
        <dbReference type="RuleBase" id="RU362066"/>
    </source>
</evidence>
<gene>
    <name evidence="8" type="ORF">EDC91_12258</name>
</gene>
<dbReference type="PANTHER" id="PTHR30288:SF0">
    <property type="entry name" value="FLAGELLAR HOOK-ASSOCIATED PROTEIN 2"/>
    <property type="match status" value="1"/>
</dbReference>
<dbReference type="InterPro" id="IPR040026">
    <property type="entry name" value="FliD"/>
</dbReference>
<evidence type="ECO:0000313" key="9">
    <source>
        <dbReference type="Proteomes" id="UP000294832"/>
    </source>
</evidence>
<dbReference type="AlphaFoldDB" id="A0A4R2FAP4"/>
<name>A0A4R2FAP4_9GAMM</name>
<dbReference type="GO" id="GO:0005576">
    <property type="term" value="C:extracellular region"/>
    <property type="evidence" value="ECO:0007669"/>
    <property type="project" value="UniProtKB-SubCell"/>
</dbReference>
<dbReference type="InterPro" id="IPR003481">
    <property type="entry name" value="FliD_N"/>
</dbReference>
<dbReference type="PANTHER" id="PTHR30288">
    <property type="entry name" value="FLAGELLAR CAP/ASSEMBLY PROTEIN FLID"/>
    <property type="match status" value="1"/>
</dbReference>
<evidence type="ECO:0000256" key="3">
    <source>
        <dbReference type="ARBA" id="ARBA00023054"/>
    </source>
</evidence>
<comment type="similarity">
    <text evidence="1 5">Belongs to the FliD family.</text>
</comment>
<dbReference type="GO" id="GO:0071973">
    <property type="term" value="P:bacterial-type flagellum-dependent cell motility"/>
    <property type="evidence" value="ECO:0007669"/>
    <property type="project" value="TreeGrafter"/>
</dbReference>
<evidence type="ECO:0000259" key="7">
    <source>
        <dbReference type="Pfam" id="PF07195"/>
    </source>
</evidence>
<organism evidence="8 9">
    <name type="scientific">Shewanella fodinae</name>
    <dbReference type="NCBI Taxonomy" id="552357"/>
    <lineage>
        <taxon>Bacteria</taxon>
        <taxon>Pseudomonadati</taxon>
        <taxon>Pseudomonadota</taxon>
        <taxon>Gammaproteobacteria</taxon>
        <taxon>Alteromonadales</taxon>
        <taxon>Shewanellaceae</taxon>
        <taxon>Shewanella</taxon>
    </lineage>
</organism>
<dbReference type="RefSeq" id="WP_133039702.1">
    <property type="nucleotide sequence ID" value="NZ_SLWF01000022.1"/>
</dbReference>
<keyword evidence="5" id="KW-0964">Secreted</keyword>
<sequence length="433" mass="46195">MATSTSSATSLDPAYLAQQYTAIDRAAKDTLLQNQYNSYNTSLKAFQTLKTTLSDFTSHLESFGKDGLLASSAKVSSSNTMAVTVDGSAAPGSYQIYVQQLAQAHQLAMSFDPTQALPTDGDLGITVGSNEFVVDLSSLSASATLSDVATAINNSADNSGVNATVMQSGSETFLLLTSDETGAANQISLNFNAGTDPNGAAFVSAVAGAQQLTAAQDAIVQVGSSSAITITSATNTLDNVIDGVKIDLLQAQTSGDTPVKIDVAKDSDKTQENLQDIVDEYNNLMSKLTDDGIKNDSMSKSLQRLMRSSFQGLFDSKTLYSIGLEFDRTGKLTINSDRLDTALNTDPQQVANMLTGDNGLVNKLQTSLAPYSDRYGFLKTKVDNLQSSLDAVSKKQDDFDTKMQLVYKRYLNQFTQMQITISQLESSMSSFSS</sequence>
<comment type="subunit">
    <text evidence="2 5">Homopentamer.</text>
</comment>
<keyword evidence="8" id="KW-0282">Flagellum</keyword>
<dbReference type="Proteomes" id="UP000294832">
    <property type="component" value="Unassembled WGS sequence"/>
</dbReference>
<evidence type="ECO:0000256" key="1">
    <source>
        <dbReference type="ARBA" id="ARBA00009764"/>
    </source>
</evidence>
<protein>
    <recommendedName>
        <fullName evidence="5">Flagellar hook-associated protein 2</fullName>
        <shortName evidence="5">HAP2</shortName>
    </recommendedName>
    <alternativeName>
        <fullName evidence="5">Flagellar cap protein</fullName>
    </alternativeName>
</protein>
<dbReference type="Pfam" id="PF02465">
    <property type="entry name" value="FliD_N"/>
    <property type="match status" value="1"/>
</dbReference>
<dbReference type="InterPro" id="IPR010809">
    <property type="entry name" value="FliD_C"/>
</dbReference>
<comment type="caution">
    <text evidence="8">The sequence shown here is derived from an EMBL/GenBank/DDBJ whole genome shotgun (WGS) entry which is preliminary data.</text>
</comment>
<feature type="domain" description="Flagellar hook-associated protein 2 C-terminal" evidence="7">
    <location>
        <begin position="215"/>
        <end position="425"/>
    </location>
</feature>
<evidence type="ECO:0000313" key="8">
    <source>
        <dbReference type="EMBL" id="TCN81729.1"/>
    </source>
</evidence>
<keyword evidence="3" id="KW-0175">Coiled coil</keyword>
<evidence type="ECO:0000256" key="2">
    <source>
        <dbReference type="ARBA" id="ARBA00011255"/>
    </source>
</evidence>
<dbReference type="GO" id="GO:0009421">
    <property type="term" value="C:bacterial-type flagellum filament cap"/>
    <property type="evidence" value="ECO:0007669"/>
    <property type="project" value="InterPro"/>
</dbReference>
<proteinExistence type="inferred from homology"/>
<keyword evidence="9" id="KW-1185">Reference proteome</keyword>
<dbReference type="EMBL" id="SLWF01000022">
    <property type="protein sequence ID" value="TCN81729.1"/>
    <property type="molecule type" value="Genomic_DNA"/>
</dbReference>
<dbReference type="OrthoDB" id="9810816at2"/>
<comment type="function">
    <text evidence="5">Required for morphogenesis and for the elongation of the flagellar filament by facilitating polymerization of the flagellin monomers at the tip of growing filament. Forms a capping structure, which prevents flagellin subunits (transported through the central channel of the flagellum) from leaking out without polymerization at the distal end.</text>
</comment>
<comment type="subcellular location">
    <subcellularLocation>
        <location evidence="5">Secreted</location>
    </subcellularLocation>
    <subcellularLocation>
        <location evidence="5">Bacterial flagellum</location>
    </subcellularLocation>
</comment>
<dbReference type="GO" id="GO:0007155">
    <property type="term" value="P:cell adhesion"/>
    <property type="evidence" value="ECO:0007669"/>
    <property type="project" value="InterPro"/>
</dbReference>
<evidence type="ECO:0000256" key="4">
    <source>
        <dbReference type="ARBA" id="ARBA00023143"/>
    </source>
</evidence>
<dbReference type="InterPro" id="IPR010810">
    <property type="entry name" value="Flagellin_hook_IN_motif"/>
</dbReference>
<keyword evidence="8" id="KW-0966">Cell projection</keyword>
<dbReference type="Pfam" id="PF07196">
    <property type="entry name" value="Flagellin_IN"/>
    <property type="match status" value="1"/>
</dbReference>
<keyword evidence="4 5" id="KW-0975">Bacterial flagellum</keyword>
<reference evidence="8 9" key="1">
    <citation type="submission" date="2019-03" db="EMBL/GenBank/DDBJ databases">
        <title>Freshwater and sediment microbial communities from various areas in North America, analyzing microbe dynamics in response to fracking.</title>
        <authorList>
            <person name="Lamendella R."/>
        </authorList>
    </citation>
    <scope>NUCLEOTIDE SEQUENCE [LARGE SCALE GENOMIC DNA]</scope>
    <source>
        <strain evidence="8 9">74A</strain>
    </source>
</reference>
<dbReference type="GO" id="GO:0009424">
    <property type="term" value="C:bacterial-type flagellum hook"/>
    <property type="evidence" value="ECO:0007669"/>
    <property type="project" value="UniProtKB-UniRule"/>
</dbReference>
<keyword evidence="8" id="KW-0969">Cilium</keyword>